<reference evidence="1" key="1">
    <citation type="journal article" date="2021" name="Proc. Natl. Acad. Sci. U.S.A.">
        <title>A Catalog of Tens of Thousands of Viruses from Human Metagenomes Reveals Hidden Associations with Chronic Diseases.</title>
        <authorList>
            <person name="Tisza M.J."/>
            <person name="Buck C.B."/>
        </authorList>
    </citation>
    <scope>NUCLEOTIDE SEQUENCE</scope>
    <source>
        <strain evidence="1">CtE6L85</strain>
    </source>
</reference>
<proteinExistence type="predicted"/>
<accession>A0A8S5QRB6</accession>
<sequence>MVIGSLQVKSCTITLPIGTLLLRLLQVLLDGESIKKLIHCSGVSGGQFRIFFDTILFSSAATCESVEYTVVDFCCIYMEGNRRVVLPCCWVHPILLPVATGRGGRGSSRFKRIVVEGFYSSSCSSGLRSCDTHGLSRNISGVDSYCIQSGSAGMCIKADGHACIRELDRVAAGKPEHSVLFIDNNDVVKCHVWMIGHPKNRRRDHRALSRLVDNRNTVAIKAAVVVTISVGVNVCGGKKLSIKIRCHNEGDFVLHTISPHTLCLLQGVINVSLKFRSIHFQPTSSMGDTVHMATTLSKQSQQNWR</sequence>
<protein>
    <submittedName>
        <fullName evidence="1">Uncharacterized protein</fullName>
    </submittedName>
</protein>
<evidence type="ECO:0000313" key="1">
    <source>
        <dbReference type="EMBL" id="DAE21377.1"/>
    </source>
</evidence>
<name>A0A8S5QRB6_9CAUD</name>
<dbReference type="EMBL" id="BK015711">
    <property type="protein sequence ID" value="DAE21377.1"/>
    <property type="molecule type" value="Genomic_DNA"/>
</dbReference>
<organism evidence="1">
    <name type="scientific">Siphoviridae sp. ctE6L85</name>
    <dbReference type="NCBI Taxonomy" id="2826202"/>
    <lineage>
        <taxon>Viruses</taxon>
        <taxon>Duplodnaviria</taxon>
        <taxon>Heunggongvirae</taxon>
        <taxon>Uroviricota</taxon>
        <taxon>Caudoviricetes</taxon>
    </lineage>
</organism>